<feature type="domain" description="Beta-lactamase-related" evidence="1">
    <location>
        <begin position="18"/>
        <end position="377"/>
    </location>
</feature>
<dbReference type="Proteomes" id="UP000319732">
    <property type="component" value="Unassembled WGS sequence"/>
</dbReference>
<dbReference type="InterPro" id="IPR001466">
    <property type="entry name" value="Beta-lactam-related"/>
</dbReference>
<comment type="caution">
    <text evidence="2">The sequence shown here is derived from an EMBL/GenBank/DDBJ whole genome shotgun (WGS) entry which is preliminary data.</text>
</comment>
<protein>
    <submittedName>
        <fullName evidence="2">Beta-lactamase family protein</fullName>
    </submittedName>
</protein>
<dbReference type="InterPro" id="IPR012338">
    <property type="entry name" value="Beta-lactam/transpept-like"/>
</dbReference>
<reference evidence="2 3" key="1">
    <citation type="submission" date="2019-06" db="EMBL/GenBank/DDBJ databases">
        <title>Whole genome sequence for Cellvibrionaceae sp. R142.</title>
        <authorList>
            <person name="Wang G."/>
        </authorList>
    </citation>
    <scope>NUCLEOTIDE SEQUENCE [LARGE SCALE GENOMIC DNA]</scope>
    <source>
        <strain evidence="2 3">R142</strain>
    </source>
</reference>
<dbReference type="OrthoDB" id="5705574at2"/>
<dbReference type="Gene3D" id="3.40.710.10">
    <property type="entry name" value="DD-peptidase/beta-lactamase superfamily"/>
    <property type="match status" value="1"/>
</dbReference>
<gene>
    <name evidence="2" type="ORF">FKG94_01735</name>
</gene>
<dbReference type="InterPro" id="IPR052907">
    <property type="entry name" value="Beta-lactamase/esterase"/>
</dbReference>
<dbReference type="SUPFAM" id="SSF56601">
    <property type="entry name" value="beta-lactamase/transpeptidase-like"/>
    <property type="match status" value="1"/>
</dbReference>
<evidence type="ECO:0000313" key="3">
    <source>
        <dbReference type="Proteomes" id="UP000319732"/>
    </source>
</evidence>
<dbReference type="AlphaFoldDB" id="A0A545UA42"/>
<proteinExistence type="predicted"/>
<dbReference type="PANTHER" id="PTHR43319">
    <property type="entry name" value="BETA-LACTAMASE-RELATED"/>
    <property type="match status" value="1"/>
</dbReference>
<dbReference type="EMBL" id="VHSG01000002">
    <property type="protein sequence ID" value="TQV86336.1"/>
    <property type="molecule type" value="Genomic_DNA"/>
</dbReference>
<keyword evidence="3" id="KW-1185">Reference proteome</keyword>
<sequence>MDLQGTVAPGLEPVAQAFADNFRHRGEQGAALTVMRRGEVLLEIWAGTRDKGASRPWQADTRVNIFSAGKAFVAACVLQLVERGALALDAPVAQYWPEFAAHGKREITLRQVLCHRAGVSAFQRRQDDKVIFDWAAVTAQVAAAEPWWTPGTAQGYSPMLFGWLLGELVRRTSGCDSFDDYFQQQVAQPLQLAAEFGVGADRLVALADVGVLAVEHAGAAAGGLAERLKSDPRGVANRAFTNPISLLVGTNSRAWRQAQIPAANGHASATALARFYHALSTGGRPLLDARHCDWCWQQQSAGADRVLATPLRFSLGFMLSQDRPDCRFGTGARGFGHPGAGGCLGFGDPDRELGFGYVTNRMGQSVLMDARAVRLVQALYACL</sequence>
<dbReference type="Pfam" id="PF00144">
    <property type="entry name" value="Beta-lactamase"/>
    <property type="match status" value="1"/>
</dbReference>
<dbReference type="PANTHER" id="PTHR43319:SF3">
    <property type="entry name" value="BETA-LACTAMASE-RELATED DOMAIN-CONTAINING PROTEIN"/>
    <property type="match status" value="1"/>
</dbReference>
<accession>A0A545UA42</accession>
<evidence type="ECO:0000259" key="1">
    <source>
        <dbReference type="Pfam" id="PF00144"/>
    </source>
</evidence>
<name>A0A545UA42_9GAMM</name>
<evidence type="ECO:0000313" key="2">
    <source>
        <dbReference type="EMBL" id="TQV86336.1"/>
    </source>
</evidence>
<organism evidence="2 3">
    <name type="scientific">Exilibacterium tricleocarpae</name>
    <dbReference type="NCBI Taxonomy" id="2591008"/>
    <lineage>
        <taxon>Bacteria</taxon>
        <taxon>Pseudomonadati</taxon>
        <taxon>Pseudomonadota</taxon>
        <taxon>Gammaproteobacteria</taxon>
        <taxon>Cellvibrionales</taxon>
        <taxon>Cellvibrionaceae</taxon>
        <taxon>Exilibacterium</taxon>
    </lineage>
</organism>